<dbReference type="VEuPathDB" id="VectorBase:CPIJ005620"/>
<dbReference type="OrthoDB" id="5983381at2759"/>
<organism>
    <name type="scientific">Culex quinquefasciatus</name>
    <name type="common">Southern house mosquito</name>
    <name type="synonym">Culex pungens</name>
    <dbReference type="NCBI Taxonomy" id="7176"/>
    <lineage>
        <taxon>Eukaryota</taxon>
        <taxon>Metazoa</taxon>
        <taxon>Ecdysozoa</taxon>
        <taxon>Arthropoda</taxon>
        <taxon>Hexapoda</taxon>
        <taxon>Insecta</taxon>
        <taxon>Pterygota</taxon>
        <taxon>Neoptera</taxon>
        <taxon>Endopterygota</taxon>
        <taxon>Diptera</taxon>
        <taxon>Nematocera</taxon>
        <taxon>Culicoidea</taxon>
        <taxon>Culicidae</taxon>
        <taxon>Culicinae</taxon>
        <taxon>Culicini</taxon>
        <taxon>Culex</taxon>
        <taxon>Culex</taxon>
    </lineage>
</organism>
<evidence type="ECO:0000259" key="1">
    <source>
        <dbReference type="Pfam" id="PF06482"/>
    </source>
</evidence>
<gene>
    <name evidence="3" type="primary">6037608</name>
    <name evidence="2" type="ORF">CpipJ_CPIJ005620</name>
</gene>
<reference evidence="2" key="1">
    <citation type="submission" date="2007-03" db="EMBL/GenBank/DDBJ databases">
        <title>Annotation of Culex pipiens quinquefasciatus.</title>
        <authorList>
            <consortium name="The Broad Institute Genome Sequencing Platform"/>
            <person name="Atkinson P.W."/>
            <person name="Hemingway J."/>
            <person name="Christensen B.M."/>
            <person name="Higgs S."/>
            <person name="Kodira C."/>
            <person name="Hannick L."/>
            <person name="Megy K."/>
            <person name="O'Leary S."/>
            <person name="Pearson M."/>
            <person name="Haas B.J."/>
            <person name="Mauceli E."/>
            <person name="Wortman J.R."/>
            <person name="Lee N.H."/>
            <person name="Guigo R."/>
            <person name="Stanke M."/>
            <person name="Alvarado L."/>
            <person name="Amedeo P."/>
            <person name="Antoine C.H."/>
            <person name="Arensburger P."/>
            <person name="Bidwell S.L."/>
            <person name="Crawford M."/>
            <person name="Camaro F."/>
            <person name="Devon K."/>
            <person name="Engels R."/>
            <person name="Hammond M."/>
            <person name="Howarth C."/>
            <person name="Koehrsen M."/>
            <person name="Lawson D."/>
            <person name="Montgomery P."/>
            <person name="Nene V."/>
            <person name="Nusbaum C."/>
            <person name="Puiu D."/>
            <person name="Romero-Severson J."/>
            <person name="Severson D.W."/>
            <person name="Shumway M."/>
            <person name="Sisk P."/>
            <person name="Stolte C."/>
            <person name="Zeng Q."/>
            <person name="Eisenstadt E."/>
            <person name="Fraser-Liggett C."/>
            <person name="Strausberg R."/>
            <person name="Galagan J."/>
            <person name="Birren B."/>
            <person name="Collins F.H."/>
        </authorList>
    </citation>
    <scope>NUCLEOTIDE SEQUENCE [LARGE SCALE GENOMIC DNA]</scope>
    <source>
        <strain evidence="2">JHB</strain>
    </source>
</reference>
<evidence type="ECO:0000313" key="3">
    <source>
        <dbReference type="EnsemblMetazoa" id="CPIJ005620-PA"/>
    </source>
</evidence>
<dbReference type="InterPro" id="IPR016186">
    <property type="entry name" value="C-type_lectin-like/link_sf"/>
</dbReference>
<keyword evidence="4" id="KW-1185">Reference proteome</keyword>
<feature type="domain" description="Collagenase NC10/endostatin" evidence="1">
    <location>
        <begin position="52"/>
        <end position="122"/>
    </location>
</feature>
<dbReference type="AlphaFoldDB" id="B0WFL6"/>
<dbReference type="Proteomes" id="UP000002320">
    <property type="component" value="Unassembled WGS sequence"/>
</dbReference>
<dbReference type="VEuPathDB" id="VectorBase:CQUJHB014198"/>
<protein>
    <submittedName>
        <fullName evidence="2 3">Collagen alpha 1(XVIII) chain</fullName>
    </submittedName>
</protein>
<reference evidence="3" key="2">
    <citation type="submission" date="2020-05" db="UniProtKB">
        <authorList>
            <consortium name="EnsemblMetazoa"/>
        </authorList>
    </citation>
    <scope>IDENTIFICATION</scope>
    <source>
        <strain evidence="3">JHB</strain>
    </source>
</reference>
<evidence type="ECO:0000313" key="4">
    <source>
        <dbReference type="Proteomes" id="UP000002320"/>
    </source>
</evidence>
<dbReference type="EnsemblMetazoa" id="CPIJ005620-RA">
    <property type="protein sequence ID" value="CPIJ005620-PA"/>
    <property type="gene ID" value="CPIJ005620"/>
</dbReference>
<dbReference type="KEGG" id="cqu:CpipJ_CPIJ005620"/>
<name>B0WFL6_CULQU</name>
<proteinExistence type="predicted"/>
<dbReference type="InterPro" id="IPR016187">
    <property type="entry name" value="CTDL_fold"/>
</dbReference>
<accession>B0WFL6</accession>
<dbReference type="Pfam" id="PF06482">
    <property type="entry name" value="Endostatin"/>
    <property type="match status" value="1"/>
</dbReference>
<dbReference type="InParanoid" id="B0WFL6"/>
<dbReference type="SUPFAM" id="SSF56436">
    <property type="entry name" value="C-type lectin-like"/>
    <property type="match status" value="1"/>
</dbReference>
<evidence type="ECO:0000313" key="2">
    <source>
        <dbReference type="EMBL" id="EDS26322.1"/>
    </source>
</evidence>
<dbReference type="Gene3D" id="3.10.100.10">
    <property type="entry name" value="Mannose-Binding Protein A, subunit A"/>
    <property type="match status" value="1"/>
</dbReference>
<dbReference type="HOGENOM" id="CLU_1688462_0_0_1"/>
<keyword evidence="2" id="KW-0176">Collagen</keyword>
<sequence>MSHGIIVARYLSDRYLPLDAARARHHQPSFSAKAVSIRRRHKGQASWQTAQQSVVAHLSGPQKLVWHGSSTLGERTMDTYCDAWHSSAPDKVGTASSLLGNKLLDQERYSCDNRFVVLCIEAVSQDRRRKRDVRSHREFANEDEYGRHLEETLRQL</sequence>
<dbReference type="eggNOG" id="KOG3546">
    <property type="taxonomic scope" value="Eukaryota"/>
</dbReference>
<dbReference type="EMBL" id="DS231919">
    <property type="protein sequence ID" value="EDS26322.1"/>
    <property type="molecule type" value="Genomic_DNA"/>
</dbReference>
<dbReference type="GO" id="GO:0005581">
    <property type="term" value="C:collagen trimer"/>
    <property type="evidence" value="ECO:0007669"/>
    <property type="project" value="UniProtKB-KW"/>
</dbReference>
<dbReference type="InterPro" id="IPR010515">
    <property type="entry name" value="Collagenase_NC10/endostatin"/>
</dbReference>